<sequence>MTARSGDGQTQRGGRPPSRARGQLAKRVLDLHQYYMPSQSDGGPPAIPTGIEKDQGHDQLILCGRTSTSSLLTEPPP</sequence>
<reference evidence="2 4" key="1">
    <citation type="submission" date="2018-03" db="EMBL/GenBank/DDBJ databases">
        <title>Draft genome sequence of Rohu Carp (Labeo rohita).</title>
        <authorList>
            <person name="Das P."/>
            <person name="Kushwaha B."/>
            <person name="Joshi C.G."/>
            <person name="Kumar D."/>
            <person name="Nagpure N.S."/>
            <person name="Sahoo L."/>
            <person name="Das S.P."/>
            <person name="Bit A."/>
            <person name="Patnaik S."/>
            <person name="Meher P.K."/>
            <person name="Jayasankar P."/>
            <person name="Koringa P.G."/>
            <person name="Patel N.V."/>
            <person name="Hinsu A.T."/>
            <person name="Kumar R."/>
            <person name="Pandey M."/>
            <person name="Agarwal S."/>
            <person name="Srivastava S."/>
            <person name="Singh M."/>
            <person name="Iquebal M.A."/>
            <person name="Jaiswal S."/>
            <person name="Angadi U.B."/>
            <person name="Kumar N."/>
            <person name="Raza M."/>
            <person name="Shah T.M."/>
            <person name="Rai A."/>
            <person name="Jena J.K."/>
        </authorList>
    </citation>
    <scope>NUCLEOTIDE SEQUENCE [LARGE SCALE GENOMIC DNA]</scope>
    <source>
        <strain evidence="2">DASCIFA01</strain>
        <tissue evidence="2">Testis</tissue>
    </source>
</reference>
<name>A0A498N4J2_LABRO</name>
<evidence type="ECO:0000313" key="4">
    <source>
        <dbReference type="Proteomes" id="UP000290572"/>
    </source>
</evidence>
<proteinExistence type="predicted"/>
<accession>A0A498N4J2</accession>
<evidence type="ECO:0000313" key="2">
    <source>
        <dbReference type="EMBL" id="RXN25446.1"/>
    </source>
</evidence>
<dbReference type="Proteomes" id="UP000290572">
    <property type="component" value="Unassembled WGS sequence"/>
</dbReference>
<dbReference type="EMBL" id="QBIY01011619">
    <property type="protein sequence ID" value="RXN30260.1"/>
    <property type="molecule type" value="Genomic_DNA"/>
</dbReference>
<evidence type="ECO:0000313" key="3">
    <source>
        <dbReference type="EMBL" id="RXN30260.1"/>
    </source>
</evidence>
<protein>
    <submittedName>
        <fullName evidence="2">Uncharacterized protein</fullName>
    </submittedName>
</protein>
<dbReference type="EMBL" id="QBIY01012374">
    <property type="protein sequence ID" value="RXN25446.1"/>
    <property type="molecule type" value="Genomic_DNA"/>
</dbReference>
<feature type="compositionally biased region" description="Polar residues" evidence="1">
    <location>
        <begin position="65"/>
        <end position="77"/>
    </location>
</feature>
<evidence type="ECO:0000256" key="1">
    <source>
        <dbReference type="SAM" id="MobiDB-lite"/>
    </source>
</evidence>
<dbReference type="AlphaFoldDB" id="A0A498N4J2"/>
<gene>
    <name evidence="3" type="ORF">ROHU_005070</name>
    <name evidence="2" type="ORF">ROHU_021517</name>
</gene>
<comment type="caution">
    <text evidence="2">The sequence shown here is derived from an EMBL/GenBank/DDBJ whole genome shotgun (WGS) entry which is preliminary data.</text>
</comment>
<feature type="region of interest" description="Disordered" evidence="1">
    <location>
        <begin position="1"/>
        <end position="77"/>
    </location>
</feature>
<keyword evidence="4" id="KW-1185">Reference proteome</keyword>
<organism evidence="2 4">
    <name type="scientific">Labeo rohita</name>
    <name type="common">Indian major carp</name>
    <name type="synonym">Cyprinus rohita</name>
    <dbReference type="NCBI Taxonomy" id="84645"/>
    <lineage>
        <taxon>Eukaryota</taxon>
        <taxon>Metazoa</taxon>
        <taxon>Chordata</taxon>
        <taxon>Craniata</taxon>
        <taxon>Vertebrata</taxon>
        <taxon>Euteleostomi</taxon>
        <taxon>Actinopterygii</taxon>
        <taxon>Neopterygii</taxon>
        <taxon>Teleostei</taxon>
        <taxon>Ostariophysi</taxon>
        <taxon>Cypriniformes</taxon>
        <taxon>Cyprinidae</taxon>
        <taxon>Labeoninae</taxon>
        <taxon>Labeonini</taxon>
        <taxon>Labeo</taxon>
    </lineage>
</organism>